<dbReference type="GO" id="GO:0005886">
    <property type="term" value="C:plasma membrane"/>
    <property type="evidence" value="ECO:0007669"/>
    <property type="project" value="UniProtKB-SubCell"/>
</dbReference>
<feature type="domain" description="DUF5698" evidence="8">
    <location>
        <begin position="35"/>
        <end position="92"/>
    </location>
</feature>
<dbReference type="PANTHER" id="PTHR40060">
    <property type="entry name" value="UPF0316 PROTEIN YEBE"/>
    <property type="match status" value="1"/>
</dbReference>
<dbReference type="RefSeq" id="WP_210512110.1">
    <property type="nucleotide sequence ID" value="NZ_JAFIDN010000007.1"/>
</dbReference>
<organism evidence="9 10">
    <name type="scientific">Natronogracilivirga saccharolytica</name>
    <dbReference type="NCBI Taxonomy" id="2812953"/>
    <lineage>
        <taxon>Bacteria</taxon>
        <taxon>Pseudomonadati</taxon>
        <taxon>Balneolota</taxon>
        <taxon>Balneolia</taxon>
        <taxon>Balneolales</taxon>
        <taxon>Cyclonatronaceae</taxon>
        <taxon>Natronogracilivirga</taxon>
    </lineage>
</organism>
<dbReference type="Proteomes" id="UP000673975">
    <property type="component" value="Unassembled WGS sequence"/>
</dbReference>
<dbReference type="CDD" id="cd16381">
    <property type="entry name" value="YitT_C_like_1"/>
    <property type="match status" value="1"/>
</dbReference>
<keyword evidence="4 6" id="KW-1133">Transmembrane helix</keyword>
<proteinExistence type="inferred from homology"/>
<gene>
    <name evidence="9" type="ORF">NATSA_09720</name>
</gene>
<evidence type="ECO:0000256" key="4">
    <source>
        <dbReference type="ARBA" id="ARBA00022989"/>
    </source>
</evidence>
<accession>A0A8J7UX52</accession>
<dbReference type="InterPro" id="IPR019264">
    <property type="entry name" value="DUF2179"/>
</dbReference>
<name>A0A8J7UX52_9BACT</name>
<feature type="transmembrane region" description="Helical" evidence="6">
    <location>
        <begin position="13"/>
        <end position="36"/>
    </location>
</feature>
<comment type="similarity">
    <text evidence="6">Belongs to the UPF0316 family.</text>
</comment>
<dbReference type="InterPro" id="IPR022930">
    <property type="entry name" value="UPF0316"/>
</dbReference>
<keyword evidence="10" id="KW-1185">Reference proteome</keyword>
<dbReference type="InterPro" id="IPR044035">
    <property type="entry name" value="DUF5698"/>
</dbReference>
<dbReference type="Pfam" id="PF10035">
    <property type="entry name" value="DUF2179"/>
    <property type="match status" value="1"/>
</dbReference>
<reference evidence="9" key="1">
    <citation type="submission" date="2021-02" db="EMBL/GenBank/DDBJ databases">
        <title>Natronogracilivirga saccharolytica gen. nov. sp. nov. a new anaerobic, haloalkiliphilic carbohydrate-fermenting bacterium from soda lake and proposing of Cyclonatronumiaceae fam. nov. in the phylum Balneolaeota.</title>
        <authorList>
            <person name="Zhilina T.N."/>
            <person name="Sorokin D.Y."/>
            <person name="Zavarzina D.G."/>
            <person name="Toshchakov S.V."/>
            <person name="Kublanov I.V."/>
        </authorList>
    </citation>
    <scope>NUCLEOTIDE SEQUENCE</scope>
    <source>
        <strain evidence="9">Z-1702</strain>
    </source>
</reference>
<dbReference type="EMBL" id="JAFIDN010000007">
    <property type="protein sequence ID" value="MBP3192939.1"/>
    <property type="molecule type" value="Genomic_DNA"/>
</dbReference>
<protein>
    <recommendedName>
        <fullName evidence="6">UPF0316 protein NATSA_09720</fullName>
    </recommendedName>
</protein>
<feature type="transmembrane region" description="Helical" evidence="6">
    <location>
        <begin position="74"/>
        <end position="94"/>
    </location>
</feature>
<evidence type="ECO:0000256" key="1">
    <source>
        <dbReference type="ARBA" id="ARBA00004651"/>
    </source>
</evidence>
<evidence type="ECO:0000256" key="6">
    <source>
        <dbReference type="HAMAP-Rule" id="MF_01515"/>
    </source>
</evidence>
<dbReference type="HAMAP" id="MF_01515">
    <property type="entry name" value="UPF0316"/>
    <property type="match status" value="1"/>
</dbReference>
<evidence type="ECO:0000256" key="5">
    <source>
        <dbReference type="ARBA" id="ARBA00023136"/>
    </source>
</evidence>
<dbReference type="PANTHER" id="PTHR40060:SF1">
    <property type="entry name" value="UPF0316 PROTEIN YEBE"/>
    <property type="match status" value="1"/>
</dbReference>
<comment type="caution">
    <text evidence="9">The sequence shown here is derived from an EMBL/GenBank/DDBJ whole genome shotgun (WGS) entry which is preliminary data.</text>
</comment>
<evidence type="ECO:0000256" key="3">
    <source>
        <dbReference type="ARBA" id="ARBA00022692"/>
    </source>
</evidence>
<evidence type="ECO:0000313" key="9">
    <source>
        <dbReference type="EMBL" id="MBP3192939.1"/>
    </source>
</evidence>
<evidence type="ECO:0000313" key="10">
    <source>
        <dbReference type="Proteomes" id="UP000673975"/>
    </source>
</evidence>
<keyword evidence="2 6" id="KW-1003">Cell membrane</keyword>
<sequence>MEILDIFTFEFSWFGWVILPLLILIARVVDVTLGTLRIIFVSRGMRKIAPLIGFFESLIWLVAIGQIMQSLTNAGLYLAYATGFALGNYVGIYLEEKIAMGLICVRTITNEDATELIDYLKEKEFGVTSISASGVSGQVRLILSVIKRRDLQEMIGIINEKMPKAFISVEDVRSASEGYFPQKKISLFSRLPIMRK</sequence>
<evidence type="ECO:0000259" key="8">
    <source>
        <dbReference type="Pfam" id="PF18955"/>
    </source>
</evidence>
<evidence type="ECO:0000256" key="2">
    <source>
        <dbReference type="ARBA" id="ARBA00022475"/>
    </source>
</evidence>
<dbReference type="AlphaFoldDB" id="A0A8J7UX52"/>
<feature type="domain" description="DUF2179" evidence="7">
    <location>
        <begin position="125"/>
        <end position="175"/>
    </location>
</feature>
<dbReference type="Pfam" id="PF18955">
    <property type="entry name" value="DUF5698"/>
    <property type="match status" value="1"/>
</dbReference>
<dbReference type="NCBIfam" id="NF003191">
    <property type="entry name" value="PRK04164.1-2"/>
    <property type="match status" value="1"/>
</dbReference>
<feature type="transmembrane region" description="Helical" evidence="6">
    <location>
        <begin position="48"/>
        <end position="68"/>
    </location>
</feature>
<keyword evidence="3 6" id="KW-0812">Transmembrane</keyword>
<evidence type="ECO:0000259" key="7">
    <source>
        <dbReference type="Pfam" id="PF10035"/>
    </source>
</evidence>
<keyword evidence="5 6" id="KW-0472">Membrane</keyword>
<comment type="subcellular location">
    <subcellularLocation>
        <location evidence="1 6">Cell membrane</location>
        <topology evidence="1 6">Multi-pass membrane protein</topology>
    </subcellularLocation>
</comment>